<dbReference type="Pfam" id="PF04909">
    <property type="entry name" value="Amidohydro_2"/>
    <property type="match status" value="1"/>
</dbReference>
<reference evidence="2 3" key="1">
    <citation type="submission" date="2015-02" db="EMBL/GenBank/DDBJ databases">
        <title>Genome Sequence of Jannaschia aquimarina DSM28248, a member of the Roseobacter clade.</title>
        <authorList>
            <person name="Voget S."/>
            <person name="Daniel R."/>
        </authorList>
    </citation>
    <scope>NUCLEOTIDE SEQUENCE [LARGE SCALE GENOMIC DNA]</scope>
    <source>
        <strain evidence="2 3">GSW-M26</strain>
    </source>
</reference>
<dbReference type="Gene3D" id="3.20.20.140">
    <property type="entry name" value="Metal-dependent hydrolases"/>
    <property type="match status" value="1"/>
</dbReference>
<comment type="caution">
    <text evidence="2">The sequence shown here is derived from an EMBL/GenBank/DDBJ whole genome shotgun (WGS) entry which is preliminary data.</text>
</comment>
<dbReference type="Proteomes" id="UP000032232">
    <property type="component" value="Unassembled WGS sequence"/>
</dbReference>
<dbReference type="GO" id="GO:0047554">
    <property type="term" value="F:2-pyrone-4,6-dicarboxylate lactonase activity"/>
    <property type="evidence" value="ECO:0007669"/>
    <property type="project" value="UniProtKB-EC"/>
</dbReference>
<dbReference type="AlphaFoldDB" id="A0A0D1EJN4"/>
<sequence>MEAALLGVYTARMSLDRSDPPVAPQPPTRPAPEGACDTHIHMLANDMPMWPGRVEDPAALGFADYLAVWRAEMAANGIDRTVVVQSILYGTDNTVTLRTVEELGRNAARAVVLVTDQVTDAELDELVARGAVGVRLNYVHGGVLTWDGVEAIAPRLADRGLHIQMLCMADRHLPDLASRIAALPVPVVLDHMAWPNVSAGPTEPGFATLCRLLERHDVYVKLSAPYRLAEAPFDRLDDHIRALLAANAQRCLWGSDWPQIMLNGARRASGGTLLDAFDRVCPNDATRNAVLVDNPARLYGF</sequence>
<evidence type="ECO:0000313" key="2">
    <source>
        <dbReference type="EMBL" id="KIT16010.1"/>
    </source>
</evidence>
<dbReference type="SUPFAM" id="SSF51556">
    <property type="entry name" value="Metallo-dependent hydrolases"/>
    <property type="match status" value="1"/>
</dbReference>
<dbReference type="STRING" id="935700.jaqu_22800"/>
<dbReference type="EMBL" id="JYFE01000041">
    <property type="protein sequence ID" value="KIT16010.1"/>
    <property type="molecule type" value="Genomic_DNA"/>
</dbReference>
<dbReference type="InterPro" id="IPR052358">
    <property type="entry name" value="Aro_Compnd_Degr_Hydrolases"/>
</dbReference>
<evidence type="ECO:0000259" key="1">
    <source>
        <dbReference type="Pfam" id="PF04909"/>
    </source>
</evidence>
<dbReference type="InterPro" id="IPR006680">
    <property type="entry name" value="Amidohydro-rel"/>
</dbReference>
<dbReference type="RefSeq" id="WP_236687841.1">
    <property type="nucleotide sequence ID" value="NZ_FZPF01000004.1"/>
</dbReference>
<keyword evidence="3" id="KW-1185">Reference proteome</keyword>
<dbReference type="EC" id="3.1.1.57" evidence="2"/>
<name>A0A0D1EJN4_9RHOB</name>
<organism evidence="2 3">
    <name type="scientific">Jannaschia aquimarina</name>
    <dbReference type="NCBI Taxonomy" id="935700"/>
    <lineage>
        <taxon>Bacteria</taxon>
        <taxon>Pseudomonadati</taxon>
        <taxon>Pseudomonadota</taxon>
        <taxon>Alphaproteobacteria</taxon>
        <taxon>Rhodobacterales</taxon>
        <taxon>Roseobacteraceae</taxon>
        <taxon>Jannaschia</taxon>
    </lineage>
</organism>
<gene>
    <name evidence="2" type="primary">ligI</name>
    <name evidence="2" type="ORF">jaqu_22800</name>
</gene>
<dbReference type="PANTHER" id="PTHR35563">
    <property type="entry name" value="BARREL METAL-DEPENDENT HYDROLASE, PUTATIVE (AFU_ORTHOLOGUE AFUA_1G16240)-RELATED"/>
    <property type="match status" value="1"/>
</dbReference>
<keyword evidence="2" id="KW-0378">Hydrolase</keyword>
<proteinExistence type="predicted"/>
<dbReference type="PANTHER" id="PTHR35563:SF2">
    <property type="entry name" value="BARREL METAL-DEPENDENT HYDROLASE, PUTATIVE (AFU_ORTHOLOGUE AFUA_1G16240)-RELATED"/>
    <property type="match status" value="1"/>
</dbReference>
<feature type="domain" description="Amidohydrolase-related" evidence="1">
    <location>
        <begin position="36"/>
        <end position="301"/>
    </location>
</feature>
<accession>A0A0D1EJN4</accession>
<evidence type="ECO:0000313" key="3">
    <source>
        <dbReference type="Proteomes" id="UP000032232"/>
    </source>
</evidence>
<protein>
    <submittedName>
        <fullName evidence="2">LigI protein</fullName>
        <ecNumber evidence="2">3.1.1.57</ecNumber>
    </submittedName>
</protein>
<dbReference type="InterPro" id="IPR032466">
    <property type="entry name" value="Metal_Hydrolase"/>
</dbReference>
<dbReference type="PATRIC" id="fig|935700.4.peg.2346"/>